<dbReference type="EMBL" id="LN906597">
    <property type="protein sequence ID" value="CUT17270.1"/>
    <property type="molecule type" value="Genomic_DNA"/>
</dbReference>
<dbReference type="Proteomes" id="UP000198651">
    <property type="component" value="Chromosome I"/>
</dbReference>
<dbReference type="AlphaFoldDB" id="A0A0S4M4P0"/>
<dbReference type="Pfam" id="PF11943">
    <property type="entry name" value="DUF3460"/>
    <property type="match status" value="1"/>
</dbReference>
<proteinExistence type="predicted"/>
<dbReference type="STRING" id="1561003.Ark11_0421"/>
<gene>
    <name evidence="1" type="ORF">Ark11_0421</name>
</gene>
<sequence>MSSYQSDITIFLKKLTDKDANLKKMQKKHFNTWWNRPQNFDIVEKNSKAECPQKAYYYL</sequence>
<name>A0A0S4M4P0_9BURK</name>
<organism evidence="1 2">
    <name type="scientific">Candidatus Ichthyocystis hellenicum</name>
    <dbReference type="NCBI Taxonomy" id="1561003"/>
    <lineage>
        <taxon>Bacteria</taxon>
        <taxon>Pseudomonadati</taxon>
        <taxon>Pseudomonadota</taxon>
        <taxon>Betaproteobacteria</taxon>
        <taxon>Burkholderiales</taxon>
        <taxon>Candidatus Ichthyocystis</taxon>
    </lineage>
</organism>
<protein>
    <submittedName>
        <fullName evidence="1">Uncharacterized protein</fullName>
    </submittedName>
</protein>
<dbReference type="RefSeq" id="WP_092342112.1">
    <property type="nucleotide sequence ID" value="NZ_FLSL01000086.1"/>
</dbReference>
<dbReference type="OrthoDB" id="5296692at2"/>
<reference evidence="2" key="1">
    <citation type="submission" date="2015-11" db="EMBL/GenBank/DDBJ databases">
        <authorList>
            <person name="Seth-Smith H.M.B."/>
        </authorList>
    </citation>
    <scope>NUCLEOTIDE SEQUENCE [LARGE SCALE GENOMIC DNA]</scope>
    <source>
        <strain evidence="2">2013Ark11</strain>
    </source>
</reference>
<evidence type="ECO:0000313" key="1">
    <source>
        <dbReference type="EMBL" id="CUT17270.1"/>
    </source>
</evidence>
<evidence type="ECO:0000313" key="2">
    <source>
        <dbReference type="Proteomes" id="UP000198651"/>
    </source>
</evidence>
<dbReference type="InterPro" id="IPR021853">
    <property type="entry name" value="DUF3460"/>
</dbReference>
<keyword evidence="2" id="KW-1185">Reference proteome</keyword>
<accession>A0A0S4M4P0</accession>